<evidence type="ECO:0000313" key="18">
    <source>
        <dbReference type="Ensembl" id="ENSECRP00000029836.1"/>
    </source>
</evidence>
<dbReference type="GO" id="GO:0000139">
    <property type="term" value="C:Golgi membrane"/>
    <property type="evidence" value="ECO:0007669"/>
    <property type="project" value="UniProtKB-SubCell"/>
</dbReference>
<feature type="disulfide bond" evidence="17">
    <location>
        <begin position="56"/>
        <end position="216"/>
    </location>
</feature>
<organism evidence="18 19">
    <name type="scientific">Erpetoichthys calabaricus</name>
    <name type="common">Rope fish</name>
    <name type="synonym">Calamoichthys calabaricus</name>
    <dbReference type="NCBI Taxonomy" id="27687"/>
    <lineage>
        <taxon>Eukaryota</taxon>
        <taxon>Metazoa</taxon>
        <taxon>Chordata</taxon>
        <taxon>Craniata</taxon>
        <taxon>Vertebrata</taxon>
        <taxon>Euteleostomi</taxon>
        <taxon>Actinopterygii</taxon>
        <taxon>Polypteriformes</taxon>
        <taxon>Polypteridae</taxon>
        <taxon>Erpetoichthys</taxon>
    </lineage>
</organism>
<evidence type="ECO:0000256" key="5">
    <source>
        <dbReference type="ARBA" id="ARBA00022679"/>
    </source>
</evidence>
<dbReference type="GO" id="GO:0001665">
    <property type="term" value="F:alpha-N-acetylgalactosaminide alpha-2,6-sialyltransferase activity"/>
    <property type="evidence" value="ECO:0007669"/>
    <property type="project" value="UniProtKB-EC"/>
</dbReference>
<dbReference type="PANTHER" id="PTHR45941:SF4">
    <property type="entry name" value="ST6 N-ACETYLGALACTOSAMINIDE ALPHA-2,6-SIALYLTRANSFERASE 2"/>
    <property type="match status" value="1"/>
</dbReference>
<reference evidence="18" key="2">
    <citation type="submission" date="2025-08" db="UniProtKB">
        <authorList>
            <consortium name="Ensembl"/>
        </authorList>
    </citation>
    <scope>IDENTIFICATION</scope>
</reference>
<evidence type="ECO:0000256" key="9">
    <source>
        <dbReference type="ARBA" id="ARBA00023034"/>
    </source>
</evidence>
<reference evidence="18" key="1">
    <citation type="submission" date="2021-06" db="EMBL/GenBank/DDBJ databases">
        <authorList>
            <consortium name="Wellcome Sanger Institute Data Sharing"/>
        </authorList>
    </citation>
    <scope>NUCLEOTIDE SEQUENCE [LARGE SCALE GENOMIC DNA]</scope>
</reference>
<comment type="pathway">
    <text evidence="2">Protein modification; protein glycosylation.</text>
</comment>
<evidence type="ECO:0000256" key="17">
    <source>
        <dbReference type="PIRSR" id="PIRSR005557-2"/>
    </source>
</evidence>
<dbReference type="AlphaFoldDB" id="A0A8C4TB45"/>
<dbReference type="Gene3D" id="3.90.1480.20">
    <property type="entry name" value="Glycosyl transferase family 29"/>
    <property type="match status" value="1"/>
</dbReference>
<keyword evidence="6" id="KW-0812">Transmembrane</keyword>
<evidence type="ECO:0000256" key="16">
    <source>
        <dbReference type="ARBA" id="ARBA00052285"/>
    </source>
</evidence>
<evidence type="ECO:0000256" key="2">
    <source>
        <dbReference type="ARBA" id="ARBA00004922"/>
    </source>
</evidence>
<comment type="subcellular location">
    <subcellularLocation>
        <location evidence="1">Golgi apparatus membrane</location>
        <topology evidence="1">Single-pass type II membrane protein</topology>
    </subcellularLocation>
</comment>
<dbReference type="Proteomes" id="UP000694620">
    <property type="component" value="Chromosome 11"/>
</dbReference>
<dbReference type="InterPro" id="IPR038578">
    <property type="entry name" value="GT29-like_sf"/>
</dbReference>
<dbReference type="Pfam" id="PF00777">
    <property type="entry name" value="Glyco_transf_29"/>
    <property type="match status" value="1"/>
</dbReference>
<keyword evidence="12" id="KW-0325">Glycoprotein</keyword>
<comment type="catalytic activity">
    <reaction evidence="15">
        <text>a 3-O-[N-acetyl-alpha-neuraminyl-(2-&gt;3)-beta-D-galactosyl-(1-&gt;3)-N-acetyl-alpha-D-galactosaminyl]-L-threonyl-[protein] + CMP-N-acetyl-beta-neuraminate = a 3-O-{alpha-Neu5Ac-(2-&gt;3)-beta-D-Gal-(1-&gt;3)-[alpha-Neu5Ac-(2-&gt;6)]-alpha-D-GalNAc}-L-threonyl-[protein] + CMP + H(+)</text>
        <dbReference type="Rhea" id="RHEA:81659"/>
        <dbReference type="Rhea" id="RHEA-COMP:14417"/>
        <dbReference type="Rhea" id="RHEA-COMP:16763"/>
        <dbReference type="ChEBI" id="CHEBI:15378"/>
        <dbReference type="ChEBI" id="CHEBI:57812"/>
        <dbReference type="ChEBI" id="CHEBI:60377"/>
        <dbReference type="ChEBI" id="CHEBI:139598"/>
        <dbReference type="ChEBI" id="CHEBI:156398"/>
    </reaction>
    <physiologicalReaction direction="left-to-right" evidence="15">
        <dbReference type="Rhea" id="RHEA:81660"/>
    </physiologicalReaction>
</comment>
<dbReference type="EC" id="2.4.3.3" evidence="14"/>
<sequence length="275" mass="31799">AAPLSGDDPVQWVQYAKQNTLYLREALVLLNYTANRHMFSDWHHMTYPSLPACIRCAVVGSGGILNGSNMGMEIDNHTYVFRVNGAITRGHEVDVGKRTSFYFSSMNTMKNSLRSYWHLGFELPLSETRYVFIPDHVCDYVMLRAVITNSPILSGPDRSDSPSDVFDDPVPEKFKMLHPDFLLYLRNRFLKTVHWNDPFYRPSTGAVMLLTALHTCDQVDAYGFMTPDYARFSDHYYDQSRKKVFFVKNHDLRLEMKLWGLLDQKGLLTRKCNVF</sequence>
<comment type="catalytic activity">
    <reaction evidence="13">
        <text>a beta-D-galactosyl-(1-&gt;3)-N-acetyl-alpha-D-galactosaminyl derivative + CMP-N-acetyl-beta-neuraminate = a beta-D-galactosyl-(1-&gt;3)-[N-acetyl-alpha-neuraminyl-(2-&gt;6)]-N-acetyl-alpha-D-galactosaminyl derivative + CMP + H(+)</text>
        <dbReference type="Rhea" id="RHEA:11136"/>
        <dbReference type="ChEBI" id="CHEBI:15378"/>
        <dbReference type="ChEBI" id="CHEBI:57812"/>
        <dbReference type="ChEBI" id="CHEBI:60377"/>
        <dbReference type="ChEBI" id="CHEBI:133470"/>
        <dbReference type="ChEBI" id="CHEBI:140764"/>
        <dbReference type="EC" id="2.4.3.3"/>
    </reaction>
    <physiologicalReaction direction="left-to-right" evidence="13">
        <dbReference type="Rhea" id="RHEA:11137"/>
    </physiologicalReaction>
</comment>
<reference evidence="18" key="3">
    <citation type="submission" date="2025-09" db="UniProtKB">
        <authorList>
            <consortium name="Ensembl"/>
        </authorList>
    </citation>
    <scope>IDENTIFICATION</scope>
</reference>
<dbReference type="FunFam" id="3.90.1480.20:FF:000015">
    <property type="entry name" value="Lactosylceramide alpha-2,3-sialyltransferase"/>
    <property type="match status" value="1"/>
</dbReference>
<dbReference type="PANTHER" id="PTHR45941">
    <property type="entry name" value="ALPHA-N-ACETYLGALACTOSAMINIDE ALPHA-2,6-SIALYLTRANSFERASE 2-LIKE-RELATED"/>
    <property type="match status" value="1"/>
</dbReference>
<dbReference type="GeneTree" id="ENSGT00940000164863"/>
<evidence type="ECO:0000256" key="15">
    <source>
        <dbReference type="ARBA" id="ARBA00050664"/>
    </source>
</evidence>
<accession>A0A8C4TB45</accession>
<evidence type="ECO:0000256" key="10">
    <source>
        <dbReference type="ARBA" id="ARBA00023136"/>
    </source>
</evidence>
<comment type="catalytic activity">
    <reaction evidence="16">
        <text>a 3-O-[N-acetyl-alpha-D-galactosaminyl]-L-threonyl-[protein] + CMP-N-acetyl-beta-neuraminate = a 3-O-[N-acetyl-alpha-neuraminosyl-(2-&gt;6)-N-acetyl-alpha-D-galactosaminyl]-L-threonyl-[protein] + CMP + H(+)</text>
        <dbReference type="Rhea" id="RHEA:81643"/>
        <dbReference type="Rhea" id="RHEA-COMP:11689"/>
        <dbReference type="Rhea" id="RHEA-COMP:19720"/>
        <dbReference type="ChEBI" id="CHEBI:15378"/>
        <dbReference type="ChEBI" id="CHEBI:57812"/>
        <dbReference type="ChEBI" id="CHEBI:60377"/>
        <dbReference type="ChEBI" id="CHEBI:87075"/>
        <dbReference type="ChEBI" id="CHEBI:231970"/>
    </reaction>
    <physiologicalReaction direction="left-to-right" evidence="16">
        <dbReference type="Rhea" id="RHEA:81644"/>
    </physiologicalReaction>
</comment>
<keyword evidence="5" id="KW-0808">Transferase</keyword>
<keyword evidence="11" id="KW-1015">Disulfide bond</keyword>
<evidence type="ECO:0000256" key="8">
    <source>
        <dbReference type="ARBA" id="ARBA00022989"/>
    </source>
</evidence>
<keyword evidence="10" id="KW-0472">Membrane</keyword>
<keyword evidence="8" id="KW-1133">Transmembrane helix</keyword>
<name>A0A8C4TB45_ERPCA</name>
<protein>
    <recommendedName>
        <fullName evidence="14">alpha-N-acetylgalactosaminide alpha-2,6-sialyltransferase</fullName>
        <ecNumber evidence="14">2.4.3.3</ecNumber>
    </recommendedName>
</protein>
<dbReference type="InterPro" id="IPR001675">
    <property type="entry name" value="Glyco_trans_29"/>
</dbReference>
<evidence type="ECO:0000313" key="19">
    <source>
        <dbReference type="Proteomes" id="UP000694620"/>
    </source>
</evidence>
<proteinExistence type="inferred from homology"/>
<evidence type="ECO:0000256" key="13">
    <source>
        <dbReference type="ARBA" id="ARBA00036348"/>
    </source>
</evidence>
<evidence type="ECO:0000256" key="12">
    <source>
        <dbReference type="ARBA" id="ARBA00023180"/>
    </source>
</evidence>
<dbReference type="Ensembl" id="ENSECRT00000030470.1">
    <property type="protein sequence ID" value="ENSECRP00000029836.1"/>
    <property type="gene ID" value="ENSECRG00000020239.1"/>
</dbReference>
<keyword evidence="9" id="KW-0333">Golgi apparatus</keyword>
<evidence type="ECO:0000256" key="7">
    <source>
        <dbReference type="ARBA" id="ARBA00022968"/>
    </source>
</evidence>
<dbReference type="PIRSF" id="PIRSF005557">
    <property type="entry name" value="Sialyl_trans"/>
    <property type="match status" value="1"/>
</dbReference>
<evidence type="ECO:0000256" key="1">
    <source>
        <dbReference type="ARBA" id="ARBA00004323"/>
    </source>
</evidence>
<evidence type="ECO:0000256" key="4">
    <source>
        <dbReference type="ARBA" id="ARBA00022676"/>
    </source>
</evidence>
<comment type="similarity">
    <text evidence="3">Belongs to the glycosyltransferase 29 family.</text>
</comment>
<keyword evidence="7" id="KW-0735">Signal-anchor</keyword>
<evidence type="ECO:0000256" key="14">
    <source>
        <dbReference type="ARBA" id="ARBA00039109"/>
    </source>
</evidence>
<dbReference type="InterPro" id="IPR012163">
    <property type="entry name" value="Sialyl_trans"/>
</dbReference>
<evidence type="ECO:0000256" key="3">
    <source>
        <dbReference type="ARBA" id="ARBA00006003"/>
    </source>
</evidence>
<evidence type="ECO:0000256" key="11">
    <source>
        <dbReference type="ARBA" id="ARBA00023157"/>
    </source>
</evidence>
<keyword evidence="19" id="KW-1185">Reference proteome</keyword>
<keyword evidence="4" id="KW-0328">Glycosyltransferase</keyword>
<evidence type="ECO:0000256" key="6">
    <source>
        <dbReference type="ARBA" id="ARBA00022692"/>
    </source>
</evidence>